<keyword evidence="4" id="KW-1185">Reference proteome</keyword>
<feature type="domain" description="Retrotransposon Copia-like N-terminal" evidence="2">
    <location>
        <begin position="35"/>
        <end position="82"/>
    </location>
</feature>
<reference evidence="3 4" key="1">
    <citation type="submission" date="2020-04" db="EMBL/GenBank/DDBJ databases">
        <title>Plant Genome Project.</title>
        <authorList>
            <person name="Zhang R.-G."/>
        </authorList>
    </citation>
    <scope>NUCLEOTIDE SEQUENCE [LARGE SCALE GENOMIC DNA]</scope>
    <source>
        <strain evidence="3">YNK0</strain>
        <tissue evidence="3">Leaf</tissue>
    </source>
</reference>
<dbReference type="PANTHER" id="PTHR37610:SF100">
    <property type="entry name" value="COPIA-LIKE POLYPROTEIN_RETROTRANSPOSON"/>
    <property type="match status" value="1"/>
</dbReference>
<name>A0A834YHX3_TETSI</name>
<dbReference type="AlphaFoldDB" id="A0A834YHX3"/>
<dbReference type="OrthoDB" id="5544992at2759"/>
<dbReference type="EMBL" id="JABCRI010000019">
    <property type="protein sequence ID" value="KAF8389294.1"/>
    <property type="molecule type" value="Genomic_DNA"/>
</dbReference>
<sequence>MVSKHLPMADSCLTQKDDSSSSSPISMTLDPYTIHHSDSPRAMLVSPVLSGDNYGTWICAITMALRVKNKLGFVDGTLSKPTSPPELPIWDRCNDLILLMDPFPSTTRIYGLVRQEEKQQEINTSAIPSIDSAALHVGSSTMRRPFHNSKNKRQRPFCKHCNHHGHTKATYFKIHGYPPKAKDVVALTNTSAMVPLPTLTHEQHAKLMALLTGPATSTPPSANFAALSYKANMETPILGAVENVLQQATGRCRDRLACYFLELLLSIHLDTDSGTNTPIWRFTEVFIMHRRSRLSMGNSQAGAGPSQPNHESSRGGGGSSQPEASDGTRRTRGPNKLRCLQEMSERVAIQANELGQPIGKLEGDLASCIGLLARDGSLASLTYKDWRHVPKAAKDFILDAISKNSSISCVVGKFLRIAFSILWLAIVELDGLLVELGVPMVFESLIRLQGVVSLVLLCSKAKLVKI</sequence>
<comment type="caution">
    <text evidence="3">The sequence shown here is derived from an EMBL/GenBank/DDBJ whole genome shotgun (WGS) entry which is preliminary data.</text>
</comment>
<feature type="compositionally biased region" description="Polar residues" evidence="1">
    <location>
        <begin position="296"/>
        <end position="310"/>
    </location>
</feature>
<evidence type="ECO:0000313" key="4">
    <source>
        <dbReference type="Proteomes" id="UP000655225"/>
    </source>
</evidence>
<dbReference type="PANTHER" id="PTHR37610">
    <property type="entry name" value="CCHC-TYPE DOMAIN-CONTAINING PROTEIN"/>
    <property type="match status" value="1"/>
</dbReference>
<dbReference type="Proteomes" id="UP000655225">
    <property type="component" value="Unassembled WGS sequence"/>
</dbReference>
<proteinExistence type="predicted"/>
<organism evidence="3 4">
    <name type="scientific">Tetracentron sinense</name>
    <name type="common">Spur-leaf</name>
    <dbReference type="NCBI Taxonomy" id="13715"/>
    <lineage>
        <taxon>Eukaryota</taxon>
        <taxon>Viridiplantae</taxon>
        <taxon>Streptophyta</taxon>
        <taxon>Embryophyta</taxon>
        <taxon>Tracheophyta</taxon>
        <taxon>Spermatophyta</taxon>
        <taxon>Magnoliopsida</taxon>
        <taxon>Trochodendrales</taxon>
        <taxon>Trochodendraceae</taxon>
        <taxon>Tetracentron</taxon>
    </lineage>
</organism>
<feature type="region of interest" description="Disordered" evidence="1">
    <location>
        <begin position="296"/>
        <end position="335"/>
    </location>
</feature>
<evidence type="ECO:0000313" key="3">
    <source>
        <dbReference type="EMBL" id="KAF8389294.1"/>
    </source>
</evidence>
<feature type="region of interest" description="Disordered" evidence="1">
    <location>
        <begin position="1"/>
        <end position="25"/>
    </location>
</feature>
<gene>
    <name evidence="3" type="ORF">HHK36_025987</name>
</gene>
<dbReference type="InterPro" id="IPR029472">
    <property type="entry name" value="Copia-like_N"/>
</dbReference>
<dbReference type="Pfam" id="PF14244">
    <property type="entry name" value="Retrotran_gag_3"/>
    <property type="match status" value="1"/>
</dbReference>
<protein>
    <recommendedName>
        <fullName evidence="2">Retrotransposon Copia-like N-terminal domain-containing protein</fullName>
    </recommendedName>
</protein>
<evidence type="ECO:0000259" key="2">
    <source>
        <dbReference type="Pfam" id="PF14244"/>
    </source>
</evidence>
<evidence type="ECO:0000256" key="1">
    <source>
        <dbReference type="SAM" id="MobiDB-lite"/>
    </source>
</evidence>
<accession>A0A834YHX3</accession>